<reference evidence="2 3" key="1">
    <citation type="journal article" date="2024" name="Nat. Commun.">
        <title>Phylogenomics reveals the evolutionary origins of lichenization in chlorophyte algae.</title>
        <authorList>
            <person name="Puginier C."/>
            <person name="Libourel C."/>
            <person name="Otte J."/>
            <person name="Skaloud P."/>
            <person name="Haon M."/>
            <person name="Grisel S."/>
            <person name="Petersen M."/>
            <person name="Berrin J.G."/>
            <person name="Delaux P.M."/>
            <person name="Dal Grande F."/>
            <person name="Keller J."/>
        </authorList>
    </citation>
    <scope>NUCLEOTIDE SEQUENCE [LARGE SCALE GENOMIC DNA]</scope>
    <source>
        <strain evidence="2 3">SAG 245.80</strain>
    </source>
</reference>
<proteinExistence type="predicted"/>
<gene>
    <name evidence="2" type="ORF">WJX81_001445</name>
</gene>
<organism evidence="2 3">
    <name type="scientific">Elliptochloris bilobata</name>
    <dbReference type="NCBI Taxonomy" id="381761"/>
    <lineage>
        <taxon>Eukaryota</taxon>
        <taxon>Viridiplantae</taxon>
        <taxon>Chlorophyta</taxon>
        <taxon>core chlorophytes</taxon>
        <taxon>Trebouxiophyceae</taxon>
        <taxon>Trebouxiophyceae incertae sedis</taxon>
        <taxon>Elliptochloris clade</taxon>
        <taxon>Elliptochloris</taxon>
    </lineage>
</organism>
<sequence length="108" mass="11411">MGARVAAEVAASDLAVLACVFFSYPLHPPGKQDRVRDTPLTSLKQPLLFVRGTRDAFSEDAEFQAVRARLESQRVEIHTLEGGDHSLKVPGGKAAAAAALADARAAAN</sequence>
<dbReference type="EMBL" id="JALJOU010000016">
    <property type="protein sequence ID" value="KAK9839428.1"/>
    <property type="molecule type" value="Genomic_DNA"/>
</dbReference>
<dbReference type="AlphaFoldDB" id="A0AAW1S174"/>
<dbReference type="PANTHER" id="PTHR13136">
    <property type="entry name" value="TESTIS DEVELOPMENT PROTEIN PRTD"/>
    <property type="match status" value="1"/>
</dbReference>
<dbReference type="Gene3D" id="3.40.50.1820">
    <property type="entry name" value="alpha/beta hydrolase"/>
    <property type="match status" value="1"/>
</dbReference>
<evidence type="ECO:0000259" key="1">
    <source>
        <dbReference type="Pfam" id="PF20408"/>
    </source>
</evidence>
<name>A0AAW1S174_9CHLO</name>
<dbReference type="Proteomes" id="UP001445335">
    <property type="component" value="Unassembled WGS sequence"/>
</dbReference>
<dbReference type="InterPro" id="IPR046879">
    <property type="entry name" value="KANL3/Tex30_Abhydrolase"/>
</dbReference>
<evidence type="ECO:0000313" key="3">
    <source>
        <dbReference type="Proteomes" id="UP001445335"/>
    </source>
</evidence>
<comment type="caution">
    <text evidence="2">The sequence shown here is derived from an EMBL/GenBank/DDBJ whole genome shotgun (WGS) entry which is preliminary data.</text>
</comment>
<dbReference type="PANTHER" id="PTHR13136:SF11">
    <property type="entry name" value="TESTIS-EXPRESSED PROTEIN 30"/>
    <property type="match status" value="1"/>
</dbReference>
<keyword evidence="3" id="KW-1185">Reference proteome</keyword>
<dbReference type="InterPro" id="IPR026555">
    <property type="entry name" value="NSL3/Tex30"/>
</dbReference>
<accession>A0AAW1S174</accession>
<dbReference type="SUPFAM" id="SSF53474">
    <property type="entry name" value="alpha/beta-Hydrolases"/>
    <property type="match status" value="1"/>
</dbReference>
<feature type="domain" description="KANL3/Tex30 alpha/beta hydrolase-like" evidence="1">
    <location>
        <begin position="1"/>
        <end position="93"/>
    </location>
</feature>
<dbReference type="Pfam" id="PF20408">
    <property type="entry name" value="Abhydrolase_11"/>
    <property type="match status" value="1"/>
</dbReference>
<evidence type="ECO:0000313" key="2">
    <source>
        <dbReference type="EMBL" id="KAK9839428.1"/>
    </source>
</evidence>
<dbReference type="InterPro" id="IPR029058">
    <property type="entry name" value="AB_hydrolase_fold"/>
</dbReference>
<protein>
    <recommendedName>
        <fullName evidence="1">KANL3/Tex30 alpha/beta hydrolase-like domain-containing protein</fullName>
    </recommendedName>
</protein>